<evidence type="ECO:0000313" key="4">
    <source>
        <dbReference type="Proteomes" id="UP000305196"/>
    </source>
</evidence>
<dbReference type="VEuPathDB" id="PlasmoDB:PVP01_0900600"/>
<dbReference type="Pfam" id="PF05795">
    <property type="entry name" value="Plasmodium_Vir"/>
    <property type="match status" value="1"/>
</dbReference>
<gene>
    <name evidence="3" type="ORF">PVC01_000027300</name>
</gene>
<keyword evidence="2" id="KW-0812">Transmembrane</keyword>
<accession>A0A1G4E3Z1</accession>
<feature type="compositionally biased region" description="Basic and acidic residues" evidence="1">
    <location>
        <begin position="289"/>
        <end position="298"/>
    </location>
</feature>
<feature type="transmembrane region" description="Helical" evidence="2">
    <location>
        <begin position="365"/>
        <end position="386"/>
    </location>
</feature>
<protein>
    <submittedName>
        <fullName evidence="3">VIR protein</fullName>
    </submittedName>
</protein>
<dbReference type="AlphaFoldDB" id="A0A1G4E3Z1"/>
<dbReference type="VEuPathDB" id="PlasmoDB:PVW1_000027400"/>
<dbReference type="Proteomes" id="UP000305196">
    <property type="component" value="Unassembled WGS sequence"/>
</dbReference>
<evidence type="ECO:0000313" key="3">
    <source>
        <dbReference type="EMBL" id="SCA59825.1"/>
    </source>
</evidence>
<dbReference type="InterPro" id="IPR008780">
    <property type="entry name" value="Plasmodium_Vir"/>
</dbReference>
<evidence type="ECO:0000256" key="2">
    <source>
        <dbReference type="SAM" id="Phobius"/>
    </source>
</evidence>
<organism evidence="3 4">
    <name type="scientific">Plasmodium vivax</name>
    <name type="common">malaria parasite P. vivax</name>
    <dbReference type="NCBI Taxonomy" id="5855"/>
    <lineage>
        <taxon>Eukaryota</taxon>
        <taxon>Sar</taxon>
        <taxon>Alveolata</taxon>
        <taxon>Apicomplexa</taxon>
        <taxon>Aconoidasida</taxon>
        <taxon>Haemosporida</taxon>
        <taxon>Plasmodiidae</taxon>
        <taxon>Plasmodium</taxon>
        <taxon>Plasmodium (Plasmodium)</taxon>
    </lineage>
</organism>
<feature type="region of interest" description="Disordered" evidence="1">
    <location>
        <begin position="253"/>
        <end position="298"/>
    </location>
</feature>
<keyword evidence="2" id="KW-0472">Membrane</keyword>
<evidence type="ECO:0000256" key="1">
    <source>
        <dbReference type="SAM" id="MobiDB-lite"/>
    </source>
</evidence>
<dbReference type="EMBL" id="FLYI01000036">
    <property type="protein sequence ID" value="SCA59825.1"/>
    <property type="molecule type" value="Genomic_DNA"/>
</dbReference>
<sequence length="446" mass="50727">MAPKQAPVVVSVDELEKDSEPLKLNKLYDDFYVKDSNSKFINECNALDNHEKTHNGVKELCMKLVSSLDNLSKMEAKKQEREDRCNYLPYWLYDEIGKIYKKPSLKSSDNLPFFKELIGVVNKVNQQINGKKCTTLPRYHSSSLDEWKKRKYSYIYFKKYNELSSDVNRSNNDKCSKHNKYLKSIDSLYKTYYEAKCKGWLFAGDTDYFKCDNKLNPNVLLPKVEKCQGQVSRSSSGGGGLFGGWFGLSSSRGSTASQVGETRQTQASATTGKAGPQAQETRAGNVGSKQDEKLAAVPRESRATPINMERQPIPEKQSGHSIEQNQQVLLQHVPNSYTGLATLPDGSSGSSDFLKSTHEILKSEYFRHAVVGASIIGVLIFLFYFFKSTPIGSQTSRRDKKKRELENNYYDEYEEELPRYGSQQSFAESQMGEAYLPYQPRRDSYY</sequence>
<dbReference type="VEuPathDB" id="PlasmoDB:PVPAM_090006100"/>
<reference evidence="3 4" key="1">
    <citation type="submission" date="2016-07" db="EMBL/GenBank/DDBJ databases">
        <authorList>
            <consortium name="Pathogen Informatics"/>
        </authorList>
    </citation>
    <scope>NUCLEOTIDE SEQUENCE [LARGE SCALE GENOMIC DNA]</scope>
</reference>
<keyword evidence="2" id="KW-1133">Transmembrane helix</keyword>
<proteinExistence type="predicted"/>
<name>A0A1G4E3Z1_PLAVI</name>
<feature type="compositionally biased region" description="Polar residues" evidence="1">
    <location>
        <begin position="255"/>
        <end position="271"/>
    </location>
</feature>
<dbReference type="VEuPathDB" id="PlasmoDB:PVX_024685"/>